<feature type="transmembrane region" description="Helical" evidence="1">
    <location>
        <begin position="74"/>
        <end position="94"/>
    </location>
</feature>
<name>A0A5N7B5M2_9EURO</name>
<keyword evidence="1" id="KW-0472">Membrane</keyword>
<gene>
    <name evidence="2" type="ORF">BDV26DRAFT_214549</name>
</gene>
<sequence>MTSTYLSFVSDWIASFSCINYAVVCNKSSGYPCLVSAMIAAHADSVVVGLGPEWSWTADNALSRDSTRCWSQPFSFLFSFFFTFPFVLLCLSYVCAVMGHRLMQCTIIGHIYRVKRDNRQEEEPV</sequence>
<evidence type="ECO:0000313" key="2">
    <source>
        <dbReference type="EMBL" id="KAE8377397.1"/>
    </source>
</evidence>
<protein>
    <submittedName>
        <fullName evidence="2">Uncharacterized protein</fullName>
    </submittedName>
</protein>
<dbReference type="AlphaFoldDB" id="A0A5N7B5M2"/>
<keyword evidence="3" id="KW-1185">Reference proteome</keyword>
<dbReference type="EMBL" id="ML736224">
    <property type="protein sequence ID" value="KAE8377397.1"/>
    <property type="molecule type" value="Genomic_DNA"/>
</dbReference>
<organism evidence="2 3">
    <name type="scientific">Aspergillus bertholletiae</name>
    <dbReference type="NCBI Taxonomy" id="1226010"/>
    <lineage>
        <taxon>Eukaryota</taxon>
        <taxon>Fungi</taxon>
        <taxon>Dikarya</taxon>
        <taxon>Ascomycota</taxon>
        <taxon>Pezizomycotina</taxon>
        <taxon>Eurotiomycetes</taxon>
        <taxon>Eurotiomycetidae</taxon>
        <taxon>Eurotiales</taxon>
        <taxon>Aspergillaceae</taxon>
        <taxon>Aspergillus</taxon>
        <taxon>Aspergillus subgen. Circumdati</taxon>
    </lineage>
</organism>
<keyword evidence="1" id="KW-1133">Transmembrane helix</keyword>
<keyword evidence="1" id="KW-0812">Transmembrane</keyword>
<accession>A0A5N7B5M2</accession>
<evidence type="ECO:0000313" key="3">
    <source>
        <dbReference type="Proteomes" id="UP000326198"/>
    </source>
</evidence>
<reference evidence="2 3" key="1">
    <citation type="submission" date="2019-04" db="EMBL/GenBank/DDBJ databases">
        <title>Friends and foes A comparative genomics studyof 23 Aspergillus species from section Flavi.</title>
        <authorList>
            <consortium name="DOE Joint Genome Institute"/>
            <person name="Kjaerbolling I."/>
            <person name="Vesth T."/>
            <person name="Frisvad J.C."/>
            <person name="Nybo J.L."/>
            <person name="Theobald S."/>
            <person name="Kildgaard S."/>
            <person name="Isbrandt T."/>
            <person name="Kuo A."/>
            <person name="Sato A."/>
            <person name="Lyhne E.K."/>
            <person name="Kogle M.E."/>
            <person name="Wiebenga A."/>
            <person name="Kun R.S."/>
            <person name="Lubbers R.J."/>
            <person name="Makela M.R."/>
            <person name="Barry K."/>
            <person name="Chovatia M."/>
            <person name="Clum A."/>
            <person name="Daum C."/>
            <person name="Haridas S."/>
            <person name="He G."/>
            <person name="LaButti K."/>
            <person name="Lipzen A."/>
            <person name="Mondo S."/>
            <person name="Riley R."/>
            <person name="Salamov A."/>
            <person name="Simmons B.A."/>
            <person name="Magnuson J.K."/>
            <person name="Henrissat B."/>
            <person name="Mortensen U.H."/>
            <person name="Larsen T.O."/>
            <person name="Devries R.P."/>
            <person name="Grigoriev I.V."/>
            <person name="Machida M."/>
            <person name="Baker S.E."/>
            <person name="Andersen M.R."/>
        </authorList>
    </citation>
    <scope>NUCLEOTIDE SEQUENCE [LARGE SCALE GENOMIC DNA]</scope>
    <source>
        <strain evidence="2 3">IBT 29228</strain>
    </source>
</reference>
<proteinExistence type="predicted"/>
<dbReference type="Proteomes" id="UP000326198">
    <property type="component" value="Unassembled WGS sequence"/>
</dbReference>
<evidence type="ECO:0000256" key="1">
    <source>
        <dbReference type="SAM" id="Phobius"/>
    </source>
</evidence>